<reference evidence="8 9" key="2">
    <citation type="submission" date="2018-11" db="EMBL/GenBank/DDBJ databases">
        <authorList>
            <consortium name="Pathogen Informatics"/>
        </authorList>
    </citation>
    <scope>NUCLEOTIDE SEQUENCE [LARGE SCALE GENOMIC DNA]</scope>
</reference>
<dbReference type="PANTHER" id="PTHR15090:SF0">
    <property type="entry name" value="SEQUESTOSOME-1"/>
    <property type="match status" value="1"/>
</dbReference>
<keyword evidence="1" id="KW-0479">Metal-binding</keyword>
<evidence type="ECO:0000313" key="8">
    <source>
        <dbReference type="EMBL" id="VDN06208.1"/>
    </source>
</evidence>
<accession>A0A0N5D6I1</accession>
<dbReference type="SUPFAM" id="SSF54277">
    <property type="entry name" value="CAD &amp; PB1 domains"/>
    <property type="match status" value="1"/>
</dbReference>
<dbReference type="InterPro" id="IPR052260">
    <property type="entry name" value="Autophagy_Rcpt_SigReg"/>
</dbReference>
<keyword evidence="9" id="KW-1185">Reference proteome</keyword>
<protein>
    <submittedName>
        <fullName evidence="10">Sequestosome-1</fullName>
    </submittedName>
</protein>
<evidence type="ECO:0000256" key="2">
    <source>
        <dbReference type="ARBA" id="ARBA00022771"/>
    </source>
</evidence>
<feature type="domain" description="PB1" evidence="7">
    <location>
        <begin position="13"/>
        <end position="92"/>
    </location>
</feature>
<dbReference type="GO" id="GO:0070530">
    <property type="term" value="F:K63-linked polyubiquitin modification-dependent protein binding"/>
    <property type="evidence" value="ECO:0007669"/>
    <property type="project" value="TreeGrafter"/>
</dbReference>
<dbReference type="InterPro" id="IPR043145">
    <property type="entry name" value="Znf_ZZ_sf"/>
</dbReference>
<evidence type="ECO:0000313" key="10">
    <source>
        <dbReference type="WBParaSite" id="TCLT_0000864301-mRNA-1"/>
    </source>
</evidence>
<dbReference type="PROSITE" id="PS50135">
    <property type="entry name" value="ZF_ZZ_2"/>
    <property type="match status" value="1"/>
</dbReference>
<evidence type="ECO:0000256" key="4">
    <source>
        <dbReference type="PROSITE-ProRule" id="PRU00228"/>
    </source>
</evidence>
<gene>
    <name evidence="8" type="ORF">TCLT_LOCUS8632</name>
</gene>
<feature type="region of interest" description="Disordered" evidence="5">
    <location>
        <begin position="280"/>
        <end position="354"/>
    </location>
</feature>
<dbReference type="Gene3D" id="3.30.60.90">
    <property type="match status" value="1"/>
</dbReference>
<dbReference type="Pfam" id="PF00569">
    <property type="entry name" value="ZZ"/>
    <property type="match status" value="1"/>
</dbReference>
<dbReference type="Pfam" id="PF00564">
    <property type="entry name" value="PB1"/>
    <property type="match status" value="1"/>
</dbReference>
<dbReference type="GO" id="GO:0005080">
    <property type="term" value="F:protein kinase C binding"/>
    <property type="evidence" value="ECO:0007669"/>
    <property type="project" value="TreeGrafter"/>
</dbReference>
<dbReference type="CDD" id="cd02340">
    <property type="entry name" value="ZZ_NBR1_like"/>
    <property type="match status" value="1"/>
</dbReference>
<dbReference type="SMART" id="SM00666">
    <property type="entry name" value="PB1"/>
    <property type="match status" value="1"/>
</dbReference>
<dbReference type="GO" id="GO:0016235">
    <property type="term" value="C:aggresome"/>
    <property type="evidence" value="ECO:0007669"/>
    <property type="project" value="TreeGrafter"/>
</dbReference>
<dbReference type="SUPFAM" id="SSF57850">
    <property type="entry name" value="RING/U-box"/>
    <property type="match status" value="1"/>
</dbReference>
<keyword evidence="2 4" id="KW-0863">Zinc-finger</keyword>
<dbReference type="OrthoDB" id="2122982at2759"/>
<feature type="compositionally biased region" description="Basic and acidic residues" evidence="5">
    <location>
        <begin position="306"/>
        <end position="354"/>
    </location>
</feature>
<dbReference type="GO" id="GO:0008270">
    <property type="term" value="F:zinc ion binding"/>
    <property type="evidence" value="ECO:0007669"/>
    <property type="project" value="UniProtKB-KW"/>
</dbReference>
<evidence type="ECO:0000256" key="5">
    <source>
        <dbReference type="SAM" id="MobiDB-lite"/>
    </source>
</evidence>
<evidence type="ECO:0000259" key="6">
    <source>
        <dbReference type="PROSITE" id="PS50135"/>
    </source>
</evidence>
<organism evidence="10">
    <name type="scientific">Thelazia callipaeda</name>
    <name type="common">Oriental eyeworm</name>
    <name type="synonym">Parasitic nematode</name>
    <dbReference type="NCBI Taxonomy" id="103827"/>
    <lineage>
        <taxon>Eukaryota</taxon>
        <taxon>Metazoa</taxon>
        <taxon>Ecdysozoa</taxon>
        <taxon>Nematoda</taxon>
        <taxon>Chromadorea</taxon>
        <taxon>Rhabditida</taxon>
        <taxon>Spirurina</taxon>
        <taxon>Spiruromorpha</taxon>
        <taxon>Thelazioidea</taxon>
        <taxon>Thelaziidae</taxon>
        <taxon>Thelazia</taxon>
    </lineage>
</organism>
<evidence type="ECO:0000259" key="7">
    <source>
        <dbReference type="PROSITE" id="PS51745"/>
    </source>
</evidence>
<dbReference type="InterPro" id="IPR000433">
    <property type="entry name" value="Znf_ZZ"/>
</dbReference>
<evidence type="ECO:0000313" key="9">
    <source>
        <dbReference type="Proteomes" id="UP000276776"/>
    </source>
</evidence>
<dbReference type="InterPro" id="IPR009060">
    <property type="entry name" value="UBA-like_sf"/>
</dbReference>
<dbReference type="Proteomes" id="UP000276776">
    <property type="component" value="Unassembled WGS sequence"/>
</dbReference>
<dbReference type="PROSITE" id="PS51745">
    <property type="entry name" value="PB1"/>
    <property type="match status" value="1"/>
</dbReference>
<dbReference type="GO" id="GO:0044753">
    <property type="term" value="C:amphisome"/>
    <property type="evidence" value="ECO:0007669"/>
    <property type="project" value="TreeGrafter"/>
</dbReference>
<dbReference type="InterPro" id="IPR053793">
    <property type="entry name" value="PB1-like"/>
</dbReference>
<dbReference type="PROSITE" id="PS01357">
    <property type="entry name" value="ZF_ZZ_1"/>
    <property type="match status" value="1"/>
</dbReference>
<dbReference type="WBParaSite" id="TCLT_0000864301-mRNA-1">
    <property type="protein sequence ID" value="TCLT_0000864301-mRNA-1"/>
    <property type="gene ID" value="TCLT_0000864301"/>
</dbReference>
<dbReference type="SMART" id="SM00291">
    <property type="entry name" value="ZnF_ZZ"/>
    <property type="match status" value="1"/>
</dbReference>
<dbReference type="GO" id="GO:0035973">
    <property type="term" value="P:aggrephagy"/>
    <property type="evidence" value="ECO:0007669"/>
    <property type="project" value="TreeGrafter"/>
</dbReference>
<name>A0A0N5D6I1_THECL</name>
<dbReference type="AlphaFoldDB" id="A0A0N5D6I1"/>
<sequence length="492" mass="55057">MATKSSVKPPTEVVSVKWEHFGTLRRFQLKIDKKSDLFSILLSKIRSLVGTFEYSLGWKDEDGDVICFSSDEELRDALHYVNNCLRIHTIAHDCPTDESKGTAKKSEKVKENHPHVTCNHCNQPVFGIRYKCGVCDDFDLCEECEKEGVHAYHGMFRYATPRTPKIETFPRLRRKWRHSGGCRDPFMQDVFGQTAATAAHVAQQAAQQASKHIAEYAAKHAATVTRQFADSTGNASNNVNNPPQYRKSVAQSMEYLKEFGTHIQQALANFGIEVDMEVEQNDTTEKQQETNNSGAECKETNNSGAECKREDSSGMKKNEQLRNDSEVIAQKDDNSETENEAGKRRIDGQDSKIESDNLHVPMKKMHISDDESVKCDLKKSEHSTFVDEGSDEWTLMGVTGSAPPLSPAASDESCKAGTPFIVPLSGPHNPHCHFIYPDKKIALCVEQLEGMGFDNCNGWLTKLAADYGGEIDSVIENMIADPAYIRHYESYV</sequence>
<keyword evidence="3" id="KW-0862">Zinc</keyword>
<dbReference type="GO" id="GO:0007032">
    <property type="term" value="P:endosome organization"/>
    <property type="evidence" value="ECO:0007669"/>
    <property type="project" value="TreeGrafter"/>
</dbReference>
<dbReference type="PANTHER" id="PTHR15090">
    <property type="entry name" value="SEQUESTOSOME 1-RELATED"/>
    <property type="match status" value="1"/>
</dbReference>
<dbReference type="STRING" id="103827.A0A0N5D6I1"/>
<evidence type="ECO:0000256" key="3">
    <source>
        <dbReference type="ARBA" id="ARBA00022833"/>
    </source>
</evidence>
<dbReference type="InterPro" id="IPR000270">
    <property type="entry name" value="PB1_dom"/>
</dbReference>
<feature type="domain" description="ZZ-type" evidence="6">
    <location>
        <begin position="113"/>
        <end position="163"/>
    </location>
</feature>
<feature type="compositionally biased region" description="Polar residues" evidence="5">
    <location>
        <begin position="289"/>
        <end position="304"/>
    </location>
</feature>
<dbReference type="SUPFAM" id="SSF46934">
    <property type="entry name" value="UBA-like"/>
    <property type="match status" value="1"/>
</dbReference>
<proteinExistence type="predicted"/>
<reference evidence="10" key="1">
    <citation type="submission" date="2017-02" db="UniProtKB">
        <authorList>
            <consortium name="WormBaseParasite"/>
        </authorList>
    </citation>
    <scope>IDENTIFICATION</scope>
</reference>
<dbReference type="OMA" id="NCNGWLT"/>
<dbReference type="Gene3D" id="1.10.8.10">
    <property type="entry name" value="DNA helicase RuvA subunit, C-terminal domain"/>
    <property type="match status" value="1"/>
</dbReference>
<evidence type="ECO:0000256" key="1">
    <source>
        <dbReference type="ARBA" id="ARBA00022723"/>
    </source>
</evidence>
<dbReference type="Gene3D" id="3.10.20.90">
    <property type="entry name" value="Phosphatidylinositol 3-kinase Catalytic Subunit, Chain A, domain 1"/>
    <property type="match status" value="1"/>
</dbReference>
<dbReference type="EMBL" id="UYYF01004661">
    <property type="protein sequence ID" value="VDN06208.1"/>
    <property type="molecule type" value="Genomic_DNA"/>
</dbReference>
<dbReference type="GO" id="GO:0000423">
    <property type="term" value="P:mitophagy"/>
    <property type="evidence" value="ECO:0007669"/>
    <property type="project" value="TreeGrafter"/>
</dbReference>